<dbReference type="EMBL" id="JAJADQ010000011">
    <property type="protein sequence ID" value="MCB2379612.1"/>
    <property type="molecule type" value="Genomic_DNA"/>
</dbReference>
<dbReference type="InterPro" id="IPR018990">
    <property type="entry name" value="Prot_inh_I42_chagasin"/>
</dbReference>
<organism evidence="5 6">
    <name type="scientific">Hymenobacter nitidus</name>
    <dbReference type="NCBI Taxonomy" id="2880929"/>
    <lineage>
        <taxon>Bacteria</taxon>
        <taxon>Pseudomonadati</taxon>
        <taxon>Bacteroidota</taxon>
        <taxon>Cytophagia</taxon>
        <taxon>Cytophagales</taxon>
        <taxon>Hymenobacteraceae</taxon>
        <taxon>Hymenobacter</taxon>
    </lineage>
</organism>
<evidence type="ECO:0000256" key="2">
    <source>
        <dbReference type="ARBA" id="ARBA00022704"/>
    </source>
</evidence>
<feature type="region of interest" description="Disordered" evidence="3">
    <location>
        <begin position="235"/>
        <end position="260"/>
    </location>
</feature>
<name>A0ABS8AHZ6_9BACT</name>
<keyword evidence="1 5" id="KW-0646">Protease inhibitor</keyword>
<proteinExistence type="predicted"/>
<gene>
    <name evidence="5" type="ORF">LGH70_18595</name>
</gene>
<feature type="region of interest" description="Disordered" evidence="3">
    <location>
        <begin position="194"/>
        <end position="221"/>
    </location>
</feature>
<dbReference type="Proteomes" id="UP001165297">
    <property type="component" value="Unassembled WGS sequence"/>
</dbReference>
<dbReference type="RefSeq" id="WP_226188741.1">
    <property type="nucleotide sequence ID" value="NZ_JAJADQ010000011.1"/>
</dbReference>
<protein>
    <submittedName>
        <fullName evidence="5">Protease inhibitor I42 family protein</fullName>
    </submittedName>
</protein>
<dbReference type="InterPro" id="IPR036331">
    <property type="entry name" value="Chagasin-like_sf"/>
</dbReference>
<comment type="caution">
    <text evidence="5">The sequence shown here is derived from an EMBL/GenBank/DDBJ whole genome shotgun (WGS) entry which is preliminary data.</text>
</comment>
<dbReference type="Gene3D" id="2.60.40.2020">
    <property type="match status" value="2"/>
</dbReference>
<evidence type="ECO:0000256" key="3">
    <source>
        <dbReference type="SAM" id="MobiDB-lite"/>
    </source>
</evidence>
<dbReference type="InterPro" id="IPR052781">
    <property type="entry name" value="Cys_protease_inhibitor_I42"/>
</dbReference>
<sequence>MRIRRYVGARLHHILLRLVLLLIGVLAWTSLRAQGITTLTAADNGKQIQLSVGDRLIVRLPTASSRYGWRLAQSYPGMLTVVSSVTLPGISSGVAGAPATHEIHLQAIGAGGFDLAFVSAVPGSGYAPLGNFFHTYVTINQPGVAKNVNITEYGNHSQVTVNKGDLLLIKLGTTVGSDHAWEVMPIEGNVLQLASQQPATDPEKSRKKSKPGSAQEVPFQFQALNPGKATVRFLYRSTTNNDAPPSRDFELDVTVPEPPR</sequence>
<evidence type="ECO:0000256" key="1">
    <source>
        <dbReference type="ARBA" id="ARBA00022690"/>
    </source>
</evidence>
<dbReference type="GO" id="GO:0030414">
    <property type="term" value="F:peptidase inhibitor activity"/>
    <property type="evidence" value="ECO:0007669"/>
    <property type="project" value="UniProtKB-KW"/>
</dbReference>
<dbReference type="SUPFAM" id="SSF141066">
    <property type="entry name" value="ICP-like"/>
    <property type="match status" value="2"/>
</dbReference>
<dbReference type="PANTHER" id="PTHR36530:SF1">
    <property type="entry name" value="AMOEBIASIN-1"/>
    <property type="match status" value="1"/>
</dbReference>
<feature type="domain" description="Proteinase inhibitor I42 chagasin" evidence="4">
    <location>
        <begin position="50"/>
        <end position="125"/>
    </location>
</feature>
<evidence type="ECO:0000259" key="4">
    <source>
        <dbReference type="Pfam" id="PF09394"/>
    </source>
</evidence>
<reference evidence="5" key="1">
    <citation type="submission" date="2021-10" db="EMBL/GenBank/DDBJ databases">
        <authorList>
            <person name="Dean J.D."/>
            <person name="Kim M.K."/>
            <person name="Newey C.N."/>
            <person name="Stoker T.S."/>
            <person name="Thompson D.W."/>
            <person name="Grose J.H."/>
        </authorList>
    </citation>
    <scope>NUCLEOTIDE SEQUENCE</scope>
    <source>
        <strain evidence="5">BT635</strain>
    </source>
</reference>
<accession>A0ABS8AHZ6</accession>
<keyword evidence="6" id="KW-1185">Reference proteome</keyword>
<evidence type="ECO:0000313" key="5">
    <source>
        <dbReference type="EMBL" id="MCB2379612.1"/>
    </source>
</evidence>
<dbReference type="PANTHER" id="PTHR36530">
    <property type="entry name" value="INHIBITOR OF CYSTEINE PEPTIDASE"/>
    <property type="match status" value="1"/>
</dbReference>
<evidence type="ECO:0000313" key="6">
    <source>
        <dbReference type="Proteomes" id="UP001165297"/>
    </source>
</evidence>
<keyword evidence="2" id="KW-0789">Thiol protease inhibitor</keyword>
<dbReference type="Pfam" id="PF09394">
    <property type="entry name" value="Inhibitor_I42"/>
    <property type="match status" value="2"/>
</dbReference>
<feature type="domain" description="Proteinase inhibitor I42 chagasin" evidence="4">
    <location>
        <begin position="161"/>
        <end position="253"/>
    </location>
</feature>